<dbReference type="InterPro" id="IPR047057">
    <property type="entry name" value="MerR_fam"/>
</dbReference>
<sequence length="132" mass="14383">MKIGELARKAGVNIDTVRYYERQGLLPPARRLASGYREYAEADLRRLRFVRQARALGFTLEDIGELLSLSSRGDNDMAGMKATAAARLADVDARIAELARIRDALRSLVDACPGHGSVEGCPILRALAEKAA</sequence>
<proteinExistence type="predicted"/>
<evidence type="ECO:0000313" key="3">
    <source>
        <dbReference type="EMBL" id="AKC87088.1"/>
    </source>
</evidence>
<feature type="domain" description="HTH merR-type" evidence="2">
    <location>
        <begin position="1"/>
        <end position="69"/>
    </location>
</feature>
<dbReference type="PATRIC" id="fig|314722.6.peg.2231"/>
<dbReference type="EMBL" id="CP011144">
    <property type="protein sequence ID" value="AKC87088.1"/>
    <property type="molecule type" value="Genomic_DNA"/>
</dbReference>
<keyword evidence="1" id="KW-0238">DNA-binding</keyword>
<dbReference type="GO" id="GO:0003677">
    <property type="term" value="F:DNA binding"/>
    <property type="evidence" value="ECO:0007669"/>
    <property type="project" value="UniProtKB-KW"/>
</dbReference>
<dbReference type="SUPFAM" id="SSF46955">
    <property type="entry name" value="Putative DNA-binding domain"/>
    <property type="match status" value="1"/>
</dbReference>
<dbReference type="CDD" id="cd04770">
    <property type="entry name" value="HTH_HMRTR"/>
    <property type="match status" value="1"/>
</dbReference>
<dbReference type="AlphaFoldDB" id="A0A0E3Z258"/>
<dbReference type="Gene3D" id="1.10.1660.10">
    <property type="match status" value="1"/>
</dbReference>
<dbReference type="PROSITE" id="PS50937">
    <property type="entry name" value="HTH_MERR_2"/>
    <property type="match status" value="1"/>
</dbReference>
<dbReference type="PANTHER" id="PTHR30204">
    <property type="entry name" value="REDOX-CYCLING DRUG-SENSING TRANSCRIPTIONAL ACTIVATOR SOXR"/>
    <property type="match status" value="1"/>
</dbReference>
<evidence type="ECO:0000259" key="2">
    <source>
        <dbReference type="PROSITE" id="PS50937"/>
    </source>
</evidence>
<protein>
    <submittedName>
        <fullName evidence="3">MerR family transcriptional regulator</fullName>
    </submittedName>
</protein>
<dbReference type="InterPro" id="IPR000551">
    <property type="entry name" value="MerR-type_HTH_dom"/>
</dbReference>
<gene>
    <name evidence="3" type="ORF">WQ53_10370</name>
</gene>
<keyword evidence="4" id="KW-1185">Reference proteome</keyword>
<dbReference type="PRINTS" id="PR00040">
    <property type="entry name" value="HTHMERR"/>
</dbReference>
<dbReference type="PROSITE" id="PS00552">
    <property type="entry name" value="HTH_MERR_1"/>
    <property type="match status" value="1"/>
</dbReference>
<accession>A0A0E3Z258</accession>
<dbReference type="GO" id="GO:0003700">
    <property type="term" value="F:DNA-binding transcription factor activity"/>
    <property type="evidence" value="ECO:0007669"/>
    <property type="project" value="InterPro"/>
</dbReference>
<name>A0A0E3Z258_9GAMM</name>
<dbReference type="KEGG" id="psuw:WQ53_10370"/>
<dbReference type="PANTHER" id="PTHR30204:SF92">
    <property type="entry name" value="HTH-TYPE TRANSCRIPTIONAL REGULATOR ZNTR"/>
    <property type="match status" value="1"/>
</dbReference>
<evidence type="ECO:0000256" key="1">
    <source>
        <dbReference type="ARBA" id="ARBA00023125"/>
    </source>
</evidence>
<evidence type="ECO:0000313" key="4">
    <source>
        <dbReference type="Proteomes" id="UP000033067"/>
    </source>
</evidence>
<dbReference type="SMART" id="SM00422">
    <property type="entry name" value="HTH_MERR"/>
    <property type="match status" value="1"/>
</dbReference>
<dbReference type="InterPro" id="IPR009061">
    <property type="entry name" value="DNA-bd_dom_put_sf"/>
</dbReference>
<dbReference type="Proteomes" id="UP000033067">
    <property type="component" value="Chromosome"/>
</dbReference>
<dbReference type="OrthoDB" id="9808480at2"/>
<organism evidence="3 4">
    <name type="scientific">Pseudoxanthomonas suwonensis</name>
    <dbReference type="NCBI Taxonomy" id="314722"/>
    <lineage>
        <taxon>Bacteria</taxon>
        <taxon>Pseudomonadati</taxon>
        <taxon>Pseudomonadota</taxon>
        <taxon>Gammaproteobacteria</taxon>
        <taxon>Lysobacterales</taxon>
        <taxon>Lysobacteraceae</taxon>
        <taxon>Pseudoxanthomonas</taxon>
    </lineage>
</organism>
<reference evidence="3 4" key="1">
    <citation type="journal article" date="2015" name="Genome Announc.">
        <title>Complete Genome Sequence of Pseudoxanthomonas suwonensis Strain J1, a Cellulose-Degrading Bacterium Isolated from Leaf- and Wood-Enriched Soil.</title>
        <authorList>
            <person name="Hou L."/>
            <person name="Jiang J."/>
            <person name="Xu Z."/>
            <person name="Zhou Y."/>
            <person name="Leung F.C."/>
        </authorList>
    </citation>
    <scope>NUCLEOTIDE SEQUENCE [LARGE SCALE GENOMIC DNA]</scope>
    <source>
        <strain evidence="3 4">J1</strain>
    </source>
</reference>
<dbReference type="RefSeq" id="WP_052632087.1">
    <property type="nucleotide sequence ID" value="NZ_CP011144.1"/>
</dbReference>
<dbReference type="Pfam" id="PF13411">
    <property type="entry name" value="MerR_1"/>
    <property type="match status" value="1"/>
</dbReference>